<dbReference type="EMBL" id="JBBCAQ010000022">
    <property type="protein sequence ID" value="KAK7590066.1"/>
    <property type="molecule type" value="Genomic_DNA"/>
</dbReference>
<organism evidence="1 2">
    <name type="scientific">Parthenolecanium corni</name>
    <dbReference type="NCBI Taxonomy" id="536013"/>
    <lineage>
        <taxon>Eukaryota</taxon>
        <taxon>Metazoa</taxon>
        <taxon>Ecdysozoa</taxon>
        <taxon>Arthropoda</taxon>
        <taxon>Hexapoda</taxon>
        <taxon>Insecta</taxon>
        <taxon>Pterygota</taxon>
        <taxon>Neoptera</taxon>
        <taxon>Paraneoptera</taxon>
        <taxon>Hemiptera</taxon>
        <taxon>Sternorrhyncha</taxon>
        <taxon>Coccoidea</taxon>
        <taxon>Coccidae</taxon>
        <taxon>Parthenolecanium</taxon>
    </lineage>
</organism>
<proteinExistence type="predicted"/>
<dbReference type="PANTHER" id="PTHR16231">
    <property type="entry name" value="COMM DOMAIN-CONTAINING PROTEIN 4-8 FAMILY MEMBER"/>
    <property type="match status" value="1"/>
</dbReference>
<accession>A0AAN9TH02</accession>
<dbReference type="Pfam" id="PF21672">
    <property type="entry name" value="COMM_HN"/>
    <property type="match status" value="1"/>
</dbReference>
<comment type="caution">
    <text evidence="1">The sequence shown here is derived from an EMBL/GenBank/DDBJ whole genome shotgun (WGS) entry which is preliminary data.</text>
</comment>
<sequence length="231" mass="26253">MVHHLLTVSTTGVDVSDLHWKRTLLPPRRKENLAVAFSSSASFRFCGDAEVPDWILAAVHDISTQKSGEFKRLVRDVVKGILEESEKDVIEKDKRIHLPIDTDDDRGRVAAIDYILRNAVAYEVPEATLTNELQQVGLPHEHAVSFCLVYTQYFAELKLKAERRSLRCSIPKSVTCDRVTKETGDSVILNLKAWQAKSRSVESYKFDLTDEQLQIFIEEMNAVLERIEAIV</sequence>
<evidence type="ECO:0008006" key="3">
    <source>
        <dbReference type="Google" id="ProtNLM"/>
    </source>
</evidence>
<evidence type="ECO:0000313" key="2">
    <source>
        <dbReference type="Proteomes" id="UP001367676"/>
    </source>
</evidence>
<reference evidence="1 2" key="1">
    <citation type="submission" date="2024-03" db="EMBL/GenBank/DDBJ databases">
        <title>Adaptation during the transition from Ophiocordyceps entomopathogen to insect associate is accompanied by gene loss and intensified selection.</title>
        <authorList>
            <person name="Ward C.M."/>
            <person name="Onetto C.A."/>
            <person name="Borneman A.R."/>
        </authorList>
    </citation>
    <scope>NUCLEOTIDE SEQUENCE [LARGE SCALE GENOMIC DNA]</scope>
    <source>
        <strain evidence="1">AWRI1</strain>
        <tissue evidence="1">Single Adult Female</tissue>
    </source>
</reference>
<gene>
    <name evidence="1" type="ORF">V9T40_001679</name>
</gene>
<name>A0AAN9TH02_9HEMI</name>
<protein>
    <recommendedName>
        <fullName evidence="3">COMM domain-containing protein</fullName>
    </recommendedName>
</protein>
<dbReference type="Proteomes" id="UP001367676">
    <property type="component" value="Unassembled WGS sequence"/>
</dbReference>
<keyword evidence="2" id="KW-1185">Reference proteome</keyword>
<dbReference type="AlphaFoldDB" id="A0AAN9TH02"/>
<dbReference type="InterPro" id="IPR047155">
    <property type="entry name" value="COMMD4/6/7/8"/>
</dbReference>
<evidence type="ECO:0000313" key="1">
    <source>
        <dbReference type="EMBL" id="KAK7590066.1"/>
    </source>
</evidence>
<dbReference type="PANTHER" id="PTHR16231:SF4">
    <property type="entry name" value="COMM DOMAIN-CONTAINING PROTEIN 4"/>
    <property type="match status" value="1"/>
</dbReference>